<dbReference type="GO" id="GO:0008289">
    <property type="term" value="F:lipid binding"/>
    <property type="evidence" value="ECO:0007669"/>
    <property type="project" value="InterPro"/>
</dbReference>
<dbReference type="SUPFAM" id="SSF55394">
    <property type="entry name" value="Bactericidal permeability-increasing protein, BPI"/>
    <property type="match status" value="2"/>
</dbReference>
<organism evidence="10 11">
    <name type="scientific">Elysia marginata</name>
    <dbReference type="NCBI Taxonomy" id="1093978"/>
    <lineage>
        <taxon>Eukaryota</taxon>
        <taxon>Metazoa</taxon>
        <taxon>Spiralia</taxon>
        <taxon>Lophotrochozoa</taxon>
        <taxon>Mollusca</taxon>
        <taxon>Gastropoda</taxon>
        <taxon>Heterobranchia</taxon>
        <taxon>Euthyneura</taxon>
        <taxon>Panpulmonata</taxon>
        <taxon>Sacoglossa</taxon>
        <taxon>Placobranchoidea</taxon>
        <taxon>Plakobranchidae</taxon>
        <taxon>Elysia</taxon>
    </lineage>
</organism>
<feature type="domain" description="Lipid-binding serum glycoprotein C-terminal" evidence="9">
    <location>
        <begin position="265"/>
        <end position="472"/>
    </location>
</feature>
<evidence type="ECO:0000259" key="9">
    <source>
        <dbReference type="SMART" id="SM00329"/>
    </source>
</evidence>
<evidence type="ECO:0000256" key="5">
    <source>
        <dbReference type="ARBA" id="ARBA00023180"/>
    </source>
</evidence>
<evidence type="ECO:0000256" key="4">
    <source>
        <dbReference type="ARBA" id="ARBA00023157"/>
    </source>
</evidence>
<evidence type="ECO:0000256" key="2">
    <source>
        <dbReference type="ARBA" id="ARBA00007292"/>
    </source>
</evidence>
<dbReference type="FunFam" id="3.15.10.10:FF:000001">
    <property type="entry name" value="phospholipid transfer protein-like"/>
    <property type="match status" value="1"/>
</dbReference>
<evidence type="ECO:0000256" key="3">
    <source>
        <dbReference type="ARBA" id="ARBA00022525"/>
    </source>
</evidence>
<dbReference type="PANTHER" id="PTHR10504">
    <property type="entry name" value="BACTERICIDAL PERMEABILITY-INCREASING BPI PROTEIN-RELATED"/>
    <property type="match status" value="1"/>
</dbReference>
<gene>
    <name evidence="10" type="ORF">ElyMa_000815900</name>
</gene>
<keyword evidence="5" id="KW-0325">Glycoprotein</keyword>
<dbReference type="InterPro" id="IPR030675">
    <property type="entry name" value="BPI/LBP"/>
</dbReference>
<dbReference type="SMART" id="SM00328">
    <property type="entry name" value="BPI1"/>
    <property type="match status" value="1"/>
</dbReference>
<comment type="caution">
    <text evidence="10">The sequence shown here is derived from an EMBL/GenBank/DDBJ whole genome shotgun (WGS) entry which is preliminary data.</text>
</comment>
<feature type="disulfide bond" evidence="6">
    <location>
        <begin position="153"/>
        <end position="192"/>
    </location>
</feature>
<dbReference type="Gene3D" id="3.15.10.10">
    <property type="entry name" value="Bactericidal permeability-increasing protein, domain 1"/>
    <property type="match status" value="1"/>
</dbReference>
<comment type="similarity">
    <text evidence="2">Belongs to the BPI/LBP/Plunc superfamily. BPI/LBP family.</text>
</comment>
<feature type="domain" description="Lipid-binding serum glycoprotein N-terminal" evidence="8">
    <location>
        <begin position="27"/>
        <end position="250"/>
    </location>
</feature>
<dbReference type="AlphaFoldDB" id="A0AAV4GYX2"/>
<sequence>MKMIQILVLLLISVELCISTNPGVKVRLTKNGLEYANRIAHAEIVKQLQSLSIPDQSGEDGDIKYTLSNIRVKGVTPPGSSISLVPGKSGVSWALSNFGISISADWRVKYEKGIIHISTSGSVDASVSGINVVETASFGIDKTGHPSIASSGCSDNIGNVDVDFHGGISFIINLFRSTVEGKIKDLLQPKICDEVVQLINNDAEKSLATMELAVEVAKRFLLDYRLVAPPAITADYMEIWDKGEIFWEAAVKEAPFSPQPLPSWTDNSRMVYIWVTNYSPNTFLYQAHTNGYLKYNVTKKDLPDDSADYLNTTCKFKCIGTIIPQIGTKYPNSSVELHLHSTAVPSAVMTNKTLTVELDASVGMWARTPNKTAAYLATLDVNVSLTLQPSIKNEKLNGVITDHSFKLSVVKSAVGELHPTVLNLVIDGILTIAVIPELNEIAAKGVQLPIVGGVQFNNTFLLLQEGYLLIGTDLQYKVNKSLRFEAENCRVIHV</sequence>
<dbReference type="Proteomes" id="UP000762676">
    <property type="component" value="Unassembled WGS sequence"/>
</dbReference>
<evidence type="ECO:0000256" key="7">
    <source>
        <dbReference type="SAM" id="SignalP"/>
    </source>
</evidence>
<accession>A0AAV4GYX2</accession>
<dbReference type="Gene3D" id="3.15.20.10">
    <property type="entry name" value="Bactericidal permeability-increasing protein, domain 2"/>
    <property type="match status" value="1"/>
</dbReference>
<keyword evidence="7" id="KW-0732">Signal</keyword>
<dbReference type="PIRSF" id="PIRSF002417">
    <property type="entry name" value="Lipid_binding_protein"/>
    <property type="match status" value="1"/>
</dbReference>
<keyword evidence="4 6" id="KW-1015">Disulfide bond</keyword>
<evidence type="ECO:0000256" key="1">
    <source>
        <dbReference type="ARBA" id="ARBA00004613"/>
    </source>
</evidence>
<protein>
    <submittedName>
        <fullName evidence="10">Bactericidal permeability increasing protein</fullName>
    </submittedName>
</protein>
<reference evidence="10 11" key="1">
    <citation type="journal article" date="2021" name="Elife">
        <title>Chloroplast acquisition without the gene transfer in kleptoplastic sea slugs, Plakobranchus ocellatus.</title>
        <authorList>
            <person name="Maeda T."/>
            <person name="Takahashi S."/>
            <person name="Yoshida T."/>
            <person name="Shimamura S."/>
            <person name="Takaki Y."/>
            <person name="Nagai Y."/>
            <person name="Toyoda A."/>
            <person name="Suzuki Y."/>
            <person name="Arimoto A."/>
            <person name="Ishii H."/>
            <person name="Satoh N."/>
            <person name="Nishiyama T."/>
            <person name="Hasebe M."/>
            <person name="Maruyama T."/>
            <person name="Minagawa J."/>
            <person name="Obokata J."/>
            <person name="Shigenobu S."/>
        </authorList>
    </citation>
    <scope>NUCLEOTIDE SEQUENCE [LARGE SCALE GENOMIC DNA]</scope>
</reference>
<dbReference type="SMART" id="SM00329">
    <property type="entry name" value="BPI2"/>
    <property type="match status" value="1"/>
</dbReference>
<dbReference type="FunFam" id="3.15.20.10:FF:000001">
    <property type="entry name" value="Phospholipid transfer protein"/>
    <property type="match status" value="1"/>
</dbReference>
<dbReference type="InterPro" id="IPR001124">
    <property type="entry name" value="Lipid-bd_serum_glycop_C"/>
</dbReference>
<dbReference type="EMBL" id="BMAT01001684">
    <property type="protein sequence ID" value="GFR90355.1"/>
    <property type="molecule type" value="Genomic_DNA"/>
</dbReference>
<feature type="chain" id="PRO_5043315749" evidence="7">
    <location>
        <begin position="20"/>
        <end position="494"/>
    </location>
</feature>
<dbReference type="InterPro" id="IPR017943">
    <property type="entry name" value="Bactericidal_perm-incr_a/b_dom"/>
</dbReference>
<evidence type="ECO:0000256" key="6">
    <source>
        <dbReference type="PIRSR" id="PIRSR002417-50"/>
    </source>
</evidence>
<evidence type="ECO:0000313" key="10">
    <source>
        <dbReference type="EMBL" id="GFR90355.1"/>
    </source>
</evidence>
<keyword evidence="11" id="KW-1185">Reference proteome</keyword>
<evidence type="ECO:0000313" key="11">
    <source>
        <dbReference type="Proteomes" id="UP000762676"/>
    </source>
</evidence>
<dbReference type="Pfam" id="PF01273">
    <property type="entry name" value="LBP_BPI_CETP"/>
    <property type="match status" value="1"/>
</dbReference>
<evidence type="ECO:0000259" key="8">
    <source>
        <dbReference type="SMART" id="SM00328"/>
    </source>
</evidence>
<comment type="subcellular location">
    <subcellularLocation>
        <location evidence="1">Secreted</location>
    </subcellularLocation>
</comment>
<dbReference type="PANTHER" id="PTHR10504:SF131">
    <property type="entry name" value="BPI2 DOMAIN-CONTAINING PROTEIN"/>
    <property type="match status" value="1"/>
</dbReference>
<name>A0AAV4GYX2_9GAST</name>
<dbReference type="InterPro" id="IPR032942">
    <property type="entry name" value="BPI/LBP/Plunc"/>
</dbReference>
<feature type="signal peptide" evidence="7">
    <location>
        <begin position="1"/>
        <end position="19"/>
    </location>
</feature>
<dbReference type="Pfam" id="PF02886">
    <property type="entry name" value="LBP_BPI_CETP_C"/>
    <property type="match status" value="1"/>
</dbReference>
<keyword evidence="3" id="KW-0964">Secreted</keyword>
<dbReference type="GO" id="GO:0005615">
    <property type="term" value="C:extracellular space"/>
    <property type="evidence" value="ECO:0007669"/>
    <property type="project" value="InterPro"/>
</dbReference>
<dbReference type="InterPro" id="IPR017942">
    <property type="entry name" value="Lipid-bd_serum_glycop_N"/>
</dbReference>
<proteinExistence type="inferred from homology"/>